<evidence type="ECO:0000313" key="1">
    <source>
        <dbReference type="EMBL" id="KAK5056008.1"/>
    </source>
</evidence>
<reference evidence="1 2" key="1">
    <citation type="submission" date="2023-08" db="EMBL/GenBank/DDBJ databases">
        <title>Black Yeasts Isolated from many extreme environments.</title>
        <authorList>
            <person name="Coleine C."/>
            <person name="Stajich J.E."/>
            <person name="Selbmann L."/>
        </authorList>
    </citation>
    <scope>NUCLEOTIDE SEQUENCE [LARGE SCALE GENOMIC DNA]</scope>
    <source>
        <strain evidence="1 2">CCFEE 5792</strain>
    </source>
</reference>
<keyword evidence="2" id="KW-1185">Reference proteome</keyword>
<organism evidence="1 2">
    <name type="scientific">Exophiala bonariae</name>
    <dbReference type="NCBI Taxonomy" id="1690606"/>
    <lineage>
        <taxon>Eukaryota</taxon>
        <taxon>Fungi</taxon>
        <taxon>Dikarya</taxon>
        <taxon>Ascomycota</taxon>
        <taxon>Pezizomycotina</taxon>
        <taxon>Eurotiomycetes</taxon>
        <taxon>Chaetothyriomycetidae</taxon>
        <taxon>Chaetothyriales</taxon>
        <taxon>Herpotrichiellaceae</taxon>
        <taxon>Exophiala</taxon>
    </lineage>
</organism>
<dbReference type="InterPro" id="IPR032675">
    <property type="entry name" value="LRR_dom_sf"/>
</dbReference>
<sequence length="263" mass="29583">MVTSQYSKLQRLRIDFEYCQLLSLTNCRELVSLQLAGFSETSALHTAEVLSGLNSLDSLSIIGPPRGLRIRPGPGDQSKIVQSIDHHVLNRIRPLKRLVIKEGADAKFGHVFLTTRMLGSLYDRHSQSLRMLYISSSLTPDTAFTTFLEVLLMEAPNIRELSLTWPSMQVAFVECVPASVQRLSLLVSSHTEAQAFVDRLQAIRYRLPYLRHIRFEVKNAHNGTGNAPVMAPFVLPSPVDTIEKPPKYTIPFPFMLPIQNLCL</sequence>
<dbReference type="SUPFAM" id="SSF52047">
    <property type="entry name" value="RNI-like"/>
    <property type="match status" value="1"/>
</dbReference>
<dbReference type="RefSeq" id="XP_064707978.1">
    <property type="nucleotide sequence ID" value="XM_064856078.1"/>
</dbReference>
<protein>
    <recommendedName>
        <fullName evidence="3">F-box domain-containing protein</fullName>
    </recommendedName>
</protein>
<proteinExistence type="predicted"/>
<dbReference type="EMBL" id="JAVRRD010000008">
    <property type="protein sequence ID" value="KAK5056008.1"/>
    <property type="molecule type" value="Genomic_DNA"/>
</dbReference>
<dbReference type="AlphaFoldDB" id="A0AAV9NED4"/>
<dbReference type="Gene3D" id="3.80.10.10">
    <property type="entry name" value="Ribonuclease Inhibitor"/>
    <property type="match status" value="1"/>
</dbReference>
<evidence type="ECO:0008006" key="3">
    <source>
        <dbReference type="Google" id="ProtNLM"/>
    </source>
</evidence>
<comment type="caution">
    <text evidence="1">The sequence shown here is derived from an EMBL/GenBank/DDBJ whole genome shotgun (WGS) entry which is preliminary data.</text>
</comment>
<accession>A0AAV9NED4</accession>
<dbReference type="GeneID" id="89980701"/>
<evidence type="ECO:0000313" key="2">
    <source>
        <dbReference type="Proteomes" id="UP001358417"/>
    </source>
</evidence>
<name>A0AAV9NED4_9EURO</name>
<dbReference type="Proteomes" id="UP001358417">
    <property type="component" value="Unassembled WGS sequence"/>
</dbReference>
<gene>
    <name evidence="1" type="ORF">LTR84_012559</name>
</gene>